<sequence>HYKSPLFLTTIGSTVPTHVQWSTSKASKSNPAPKQDLYVSSGPRITMFKNVPTLSPSEPSKMEAARKYTFPSPVTSFSIRPSDGLILVGGEKGMLKVVNSVTKTTMRTFEGKNLKSNVTSTCWSDDGGTIFAGGDNGEGIWGNVVTGNMGKWKVGDGAVRGVKMGRWKKEGEDEPVKGFITGGGDGFVRVWAPGLGGVGSLPSLVMSRSLRGPVSFVERQHNSRITIVGVGKEVVVLDEGLREVGRCTGNAKTVTSGVVGEIDGDRGKNEGNDNEAFEVRIDKKPKLSAVTKAVKGFQYGKALTTALRTRNVRDVAAVTSELWGRDGLTTAVAGRTTEEVEEIFHFVCRYVCHPGYGGTVAKL</sequence>
<dbReference type="InterPro" id="IPR018983">
    <property type="entry name" value="U3_snoRNA-assocProt_15_C"/>
</dbReference>
<evidence type="ECO:0000256" key="4">
    <source>
        <dbReference type="ARBA" id="ARBA00022737"/>
    </source>
</evidence>
<dbReference type="AlphaFoldDB" id="A0A9W7EDP4"/>
<evidence type="ECO:0000256" key="2">
    <source>
        <dbReference type="ARBA" id="ARBA00022552"/>
    </source>
</evidence>
<dbReference type="OrthoDB" id="431715at2759"/>
<evidence type="ECO:0000313" key="7">
    <source>
        <dbReference type="EMBL" id="GMH74255.1"/>
    </source>
</evidence>
<keyword evidence="5" id="KW-0539">Nucleus</keyword>
<protein>
    <recommendedName>
        <fullName evidence="6">U3 small nucleolar RNA-associated protein 15 C-terminal domain-containing protein</fullName>
    </recommendedName>
</protein>
<dbReference type="PANTHER" id="PTHR19924:SF26">
    <property type="entry name" value="U3 SMALL NUCLEOLAR RNA-ASSOCIATED PROTEIN 15 HOMOLOG"/>
    <property type="match status" value="1"/>
</dbReference>
<keyword evidence="2" id="KW-0698">rRNA processing</keyword>
<keyword evidence="4" id="KW-0677">Repeat</keyword>
<dbReference type="InterPro" id="IPR001680">
    <property type="entry name" value="WD40_rpt"/>
</dbReference>
<dbReference type="InterPro" id="IPR015943">
    <property type="entry name" value="WD40/YVTN_repeat-like_dom_sf"/>
</dbReference>
<comment type="subcellular location">
    <subcellularLocation>
        <location evidence="1">Nucleus</location>
        <location evidence="1">Nucleolus</location>
    </subcellularLocation>
</comment>
<dbReference type="Pfam" id="PF09384">
    <property type="entry name" value="UTP15_C"/>
    <property type="match status" value="1"/>
</dbReference>
<dbReference type="PANTHER" id="PTHR19924">
    <property type="entry name" value="UTP15 U3 SMALL NUCLEOLAR RNA-ASSOCIATED PROTEIN 15 FAMILY MEMBER"/>
    <property type="match status" value="1"/>
</dbReference>
<dbReference type="GO" id="GO:0045943">
    <property type="term" value="P:positive regulation of transcription by RNA polymerase I"/>
    <property type="evidence" value="ECO:0007669"/>
    <property type="project" value="TreeGrafter"/>
</dbReference>
<evidence type="ECO:0000256" key="5">
    <source>
        <dbReference type="ARBA" id="ARBA00023242"/>
    </source>
</evidence>
<dbReference type="Gene3D" id="2.130.10.10">
    <property type="entry name" value="YVTN repeat-like/Quinoprotein amine dehydrogenase"/>
    <property type="match status" value="1"/>
</dbReference>
<evidence type="ECO:0000313" key="8">
    <source>
        <dbReference type="Proteomes" id="UP001165082"/>
    </source>
</evidence>
<dbReference type="Pfam" id="PF00400">
    <property type="entry name" value="WD40"/>
    <property type="match status" value="1"/>
</dbReference>
<dbReference type="GO" id="GO:0005730">
    <property type="term" value="C:nucleolus"/>
    <property type="evidence" value="ECO:0007669"/>
    <property type="project" value="UniProtKB-SubCell"/>
</dbReference>
<feature type="domain" description="U3 small nucleolar RNA-associated protein 15 C-terminal" evidence="6">
    <location>
        <begin position="275"/>
        <end position="361"/>
    </location>
</feature>
<keyword evidence="3" id="KW-0853">WD repeat</keyword>
<evidence type="ECO:0000259" key="6">
    <source>
        <dbReference type="Pfam" id="PF09384"/>
    </source>
</evidence>
<reference evidence="7" key="1">
    <citation type="submission" date="2022-07" db="EMBL/GenBank/DDBJ databases">
        <title>Genome analysis of Parmales, a sister group of diatoms, reveals the evolutionary specialization of diatoms from phago-mixotrophs to photoautotrophs.</title>
        <authorList>
            <person name="Ban H."/>
            <person name="Sato S."/>
            <person name="Yoshikawa S."/>
            <person name="Kazumasa Y."/>
            <person name="Nakamura Y."/>
            <person name="Ichinomiya M."/>
            <person name="Saitoh K."/>
            <person name="Sato N."/>
            <person name="Blanc-Mathieu R."/>
            <person name="Endo H."/>
            <person name="Kuwata A."/>
            <person name="Ogata H."/>
        </authorList>
    </citation>
    <scope>NUCLEOTIDE SEQUENCE</scope>
</reference>
<dbReference type="EMBL" id="BRXZ01002982">
    <property type="protein sequence ID" value="GMH74255.1"/>
    <property type="molecule type" value="Genomic_DNA"/>
</dbReference>
<keyword evidence="8" id="KW-1185">Reference proteome</keyword>
<accession>A0A9W7EDP4</accession>
<dbReference type="SUPFAM" id="SSF50978">
    <property type="entry name" value="WD40 repeat-like"/>
    <property type="match status" value="1"/>
</dbReference>
<name>A0A9W7EDP4_9STRA</name>
<evidence type="ECO:0000256" key="1">
    <source>
        <dbReference type="ARBA" id="ARBA00004604"/>
    </source>
</evidence>
<gene>
    <name evidence="7" type="ORF">TrRE_jg503</name>
</gene>
<dbReference type="InterPro" id="IPR036322">
    <property type="entry name" value="WD40_repeat_dom_sf"/>
</dbReference>
<feature type="non-terminal residue" evidence="7">
    <location>
        <position position="1"/>
    </location>
</feature>
<dbReference type="GO" id="GO:0006364">
    <property type="term" value="P:rRNA processing"/>
    <property type="evidence" value="ECO:0007669"/>
    <property type="project" value="UniProtKB-KW"/>
</dbReference>
<proteinExistence type="predicted"/>
<evidence type="ECO:0000256" key="3">
    <source>
        <dbReference type="ARBA" id="ARBA00022574"/>
    </source>
</evidence>
<dbReference type="SMART" id="SM00320">
    <property type="entry name" value="WD40"/>
    <property type="match status" value="2"/>
</dbReference>
<comment type="caution">
    <text evidence="7">The sequence shown here is derived from an EMBL/GenBank/DDBJ whole genome shotgun (WGS) entry which is preliminary data.</text>
</comment>
<dbReference type="Proteomes" id="UP001165082">
    <property type="component" value="Unassembled WGS sequence"/>
</dbReference>
<feature type="non-terminal residue" evidence="7">
    <location>
        <position position="363"/>
    </location>
</feature>
<organism evidence="7 8">
    <name type="scientific">Triparma retinervis</name>
    <dbReference type="NCBI Taxonomy" id="2557542"/>
    <lineage>
        <taxon>Eukaryota</taxon>
        <taxon>Sar</taxon>
        <taxon>Stramenopiles</taxon>
        <taxon>Ochrophyta</taxon>
        <taxon>Bolidophyceae</taxon>
        <taxon>Parmales</taxon>
        <taxon>Triparmaceae</taxon>
        <taxon>Triparma</taxon>
    </lineage>
</organism>